<dbReference type="AlphaFoldDB" id="A0A1E5TAS9"/>
<dbReference type="STRING" id="1849968.A8C32_03245"/>
<keyword evidence="1" id="KW-0812">Transmembrane</keyword>
<evidence type="ECO:0000313" key="3">
    <source>
        <dbReference type="Proteomes" id="UP000095713"/>
    </source>
</evidence>
<organism evidence="2 3">
    <name type="scientific">Flavivirga aquatica</name>
    <dbReference type="NCBI Taxonomy" id="1849968"/>
    <lineage>
        <taxon>Bacteria</taxon>
        <taxon>Pseudomonadati</taxon>
        <taxon>Bacteroidota</taxon>
        <taxon>Flavobacteriia</taxon>
        <taxon>Flavobacteriales</taxon>
        <taxon>Flavobacteriaceae</taxon>
        <taxon>Flavivirga</taxon>
    </lineage>
</organism>
<comment type="caution">
    <text evidence="2">The sequence shown here is derived from an EMBL/GenBank/DDBJ whole genome shotgun (WGS) entry which is preliminary data.</text>
</comment>
<name>A0A1E5TAS9_9FLAO</name>
<feature type="transmembrane region" description="Helical" evidence="1">
    <location>
        <begin position="21"/>
        <end position="40"/>
    </location>
</feature>
<sequence>MINKQKKHLQKRKLKTQINRNLLIGSVIATLIAITPYLFYLHESVPDTKTWNTFFFIYNSGFFESANVAMWVLTGKMIPLYLFFLWFFTCKHWWYHALLVPIAMYIYQTYVILNKDIESIDSNQLVYLIPIMAITIPSIYLIRAQIFNKINSENKSFEELEEEFKLTPKNFWGKIKEYF</sequence>
<gene>
    <name evidence="2" type="ORF">A8C32_03245</name>
</gene>
<proteinExistence type="predicted"/>
<evidence type="ECO:0000313" key="2">
    <source>
        <dbReference type="EMBL" id="OEK08480.1"/>
    </source>
</evidence>
<keyword evidence="3" id="KW-1185">Reference proteome</keyword>
<evidence type="ECO:0000256" key="1">
    <source>
        <dbReference type="SAM" id="Phobius"/>
    </source>
</evidence>
<feature type="transmembrane region" description="Helical" evidence="1">
    <location>
        <begin position="93"/>
        <end position="113"/>
    </location>
</feature>
<keyword evidence="1" id="KW-0472">Membrane</keyword>
<dbReference type="Proteomes" id="UP000095713">
    <property type="component" value="Unassembled WGS sequence"/>
</dbReference>
<dbReference type="EMBL" id="MDJD01000034">
    <property type="protein sequence ID" value="OEK08480.1"/>
    <property type="molecule type" value="Genomic_DNA"/>
</dbReference>
<reference evidence="2 3" key="1">
    <citation type="submission" date="2016-05" db="EMBL/GenBank/DDBJ databases">
        <title>Draft Genome Sequence of Algibacter sp. Strain SK-16 Isolated from the Surface Water of Aburatsubo Inlet.</title>
        <authorList>
            <person name="Wong S.-K."/>
            <person name="Yoshizawa S."/>
            <person name="Nakajima Y."/>
            <person name="Ogura Y."/>
            <person name="Tetsuya H."/>
            <person name="Hamasaki K."/>
        </authorList>
    </citation>
    <scope>NUCLEOTIDE SEQUENCE [LARGE SCALE GENOMIC DNA]</scope>
    <source>
        <strain evidence="2 3">SK-16</strain>
    </source>
</reference>
<keyword evidence="1" id="KW-1133">Transmembrane helix</keyword>
<feature type="transmembrane region" description="Helical" evidence="1">
    <location>
        <begin position="68"/>
        <end position="88"/>
    </location>
</feature>
<feature type="transmembrane region" description="Helical" evidence="1">
    <location>
        <begin position="125"/>
        <end position="142"/>
    </location>
</feature>
<protein>
    <submittedName>
        <fullName evidence="2">Uncharacterized protein</fullName>
    </submittedName>
</protein>
<accession>A0A1E5TAS9</accession>